<dbReference type="InterPro" id="IPR002523">
    <property type="entry name" value="MgTranspt_CorA/ZnTranspt_ZntB"/>
</dbReference>
<evidence type="ECO:0000256" key="4">
    <source>
        <dbReference type="ARBA" id="ARBA00022475"/>
    </source>
</evidence>
<dbReference type="Pfam" id="PF01544">
    <property type="entry name" value="CorA"/>
    <property type="match status" value="1"/>
</dbReference>
<evidence type="ECO:0000256" key="10">
    <source>
        <dbReference type="ARBA" id="ARBA00023136"/>
    </source>
</evidence>
<evidence type="ECO:0000256" key="6">
    <source>
        <dbReference type="ARBA" id="ARBA00022692"/>
    </source>
</evidence>
<dbReference type="Proteomes" id="UP001169764">
    <property type="component" value="Unassembled WGS sequence"/>
</dbReference>
<gene>
    <name evidence="12" type="ORF">Q4F19_10590</name>
</gene>
<keyword evidence="4" id="KW-1003">Cell membrane</keyword>
<accession>A0ABT8Y918</accession>
<feature type="transmembrane region" description="Helical" evidence="11">
    <location>
        <begin position="310"/>
        <end position="331"/>
    </location>
</feature>
<evidence type="ECO:0000256" key="3">
    <source>
        <dbReference type="ARBA" id="ARBA00022448"/>
    </source>
</evidence>
<proteinExistence type="inferred from homology"/>
<evidence type="ECO:0000313" key="13">
    <source>
        <dbReference type="Proteomes" id="UP001169764"/>
    </source>
</evidence>
<dbReference type="RefSeq" id="WP_303542352.1">
    <property type="nucleotide sequence ID" value="NZ_JAUOTP010000004.1"/>
</dbReference>
<dbReference type="PANTHER" id="PTHR46494">
    <property type="entry name" value="CORA FAMILY METAL ION TRANSPORTER (EUROFUNG)"/>
    <property type="match status" value="1"/>
</dbReference>
<sequence>MRHPIDLAGDAGSEPVPIALALVQPGIIWSCWNENDALVLDHVEPPREAPFRWVHLDLCDRRSVRWVTQEAGLPADAAALFVEIDTRPQGQWQNDALVLILPDLERDFDAIETGRIGALRVAYRPGLIVTGRHRPLKTPDTLRAQLAESGPLDGGAALELIFAALGDLVGERTQVILAEQLALEDQILADEGMPDTRLLVGMRRLSARLHRLTAGMRTAIHRLEGDVTLPPDLSALIGWQGARLGALDRDIIAVQSQLRLLRDELDLQAGQRTNENVYLLSIVTALFVPATLVTGFFGMNTGGLPFAHGAGGTLLAAIAGVACSGITWLALRRMGLIRR</sequence>
<dbReference type="SUPFAM" id="SSF143865">
    <property type="entry name" value="CorA soluble domain-like"/>
    <property type="match status" value="1"/>
</dbReference>
<keyword evidence="7" id="KW-0862">Zinc</keyword>
<keyword evidence="13" id="KW-1185">Reference proteome</keyword>
<protein>
    <submittedName>
        <fullName evidence="12">CorA family divalent cation transporter</fullName>
    </submittedName>
</protein>
<keyword evidence="9" id="KW-0406">Ion transport</keyword>
<keyword evidence="3" id="KW-0813">Transport</keyword>
<comment type="subcellular location">
    <subcellularLocation>
        <location evidence="1">Cell membrane</location>
        <topology evidence="1">Multi-pass membrane protein</topology>
    </subcellularLocation>
</comment>
<dbReference type="EMBL" id="JAUOTP010000004">
    <property type="protein sequence ID" value="MDO6414827.1"/>
    <property type="molecule type" value="Genomic_DNA"/>
</dbReference>
<evidence type="ECO:0000256" key="5">
    <source>
        <dbReference type="ARBA" id="ARBA00022519"/>
    </source>
</evidence>
<evidence type="ECO:0000256" key="9">
    <source>
        <dbReference type="ARBA" id="ARBA00023065"/>
    </source>
</evidence>
<keyword evidence="10 11" id="KW-0472">Membrane</keyword>
<evidence type="ECO:0000256" key="1">
    <source>
        <dbReference type="ARBA" id="ARBA00004651"/>
    </source>
</evidence>
<evidence type="ECO:0000313" key="12">
    <source>
        <dbReference type="EMBL" id="MDO6414827.1"/>
    </source>
</evidence>
<dbReference type="InterPro" id="IPR045861">
    <property type="entry name" value="CorA_cytoplasmic_dom"/>
</dbReference>
<keyword evidence="8 11" id="KW-1133">Transmembrane helix</keyword>
<organism evidence="12 13">
    <name type="scientific">Sphingomonas natans</name>
    <dbReference type="NCBI Taxonomy" id="3063330"/>
    <lineage>
        <taxon>Bacteria</taxon>
        <taxon>Pseudomonadati</taxon>
        <taxon>Pseudomonadota</taxon>
        <taxon>Alphaproteobacteria</taxon>
        <taxon>Sphingomonadales</taxon>
        <taxon>Sphingomonadaceae</taxon>
        <taxon>Sphingomonas</taxon>
    </lineage>
</organism>
<comment type="similarity">
    <text evidence="2">Belongs to the CorA metal ion transporter (MIT) (TC 1.A.35) family.</text>
</comment>
<dbReference type="Gene3D" id="1.20.58.340">
    <property type="entry name" value="Magnesium transport protein CorA, transmembrane region"/>
    <property type="match status" value="1"/>
</dbReference>
<dbReference type="PANTHER" id="PTHR46494:SF3">
    <property type="entry name" value="ZINC TRANSPORT PROTEIN ZNTB"/>
    <property type="match status" value="1"/>
</dbReference>
<evidence type="ECO:0000256" key="8">
    <source>
        <dbReference type="ARBA" id="ARBA00022989"/>
    </source>
</evidence>
<keyword evidence="6 11" id="KW-0812">Transmembrane</keyword>
<dbReference type="SUPFAM" id="SSF144083">
    <property type="entry name" value="Magnesium transport protein CorA, transmembrane region"/>
    <property type="match status" value="1"/>
</dbReference>
<name>A0ABT8Y918_9SPHN</name>
<evidence type="ECO:0000256" key="2">
    <source>
        <dbReference type="ARBA" id="ARBA00009765"/>
    </source>
</evidence>
<feature type="transmembrane region" description="Helical" evidence="11">
    <location>
        <begin position="277"/>
        <end position="298"/>
    </location>
</feature>
<keyword evidence="5" id="KW-0997">Cell inner membrane</keyword>
<comment type="caution">
    <text evidence="12">The sequence shown here is derived from an EMBL/GenBank/DDBJ whole genome shotgun (WGS) entry which is preliminary data.</text>
</comment>
<reference evidence="12" key="1">
    <citation type="submission" date="2023-07" db="EMBL/GenBank/DDBJ databases">
        <authorList>
            <person name="Kim M."/>
        </authorList>
    </citation>
    <scope>NUCLEOTIDE SEQUENCE</scope>
    <source>
        <strain evidence="12">BIUV-7</strain>
    </source>
</reference>
<evidence type="ECO:0000256" key="11">
    <source>
        <dbReference type="SAM" id="Phobius"/>
    </source>
</evidence>
<evidence type="ECO:0000256" key="7">
    <source>
        <dbReference type="ARBA" id="ARBA00022833"/>
    </source>
</evidence>
<dbReference type="Gene3D" id="3.30.460.20">
    <property type="entry name" value="CorA soluble domain-like"/>
    <property type="match status" value="1"/>
</dbReference>
<dbReference type="InterPro" id="IPR045863">
    <property type="entry name" value="CorA_TM1_TM2"/>
</dbReference>